<dbReference type="Proteomes" id="UP000190667">
    <property type="component" value="Unassembled WGS sequence"/>
</dbReference>
<gene>
    <name evidence="2" type="ORF">BTJ39_00590</name>
</gene>
<evidence type="ECO:0000313" key="2">
    <source>
        <dbReference type="EMBL" id="OON41699.1"/>
    </source>
</evidence>
<name>A0A1S8YRD1_9GAMM</name>
<proteinExistence type="predicted"/>
<keyword evidence="3" id="KW-1185">Reference proteome</keyword>
<dbReference type="Gene3D" id="3.40.630.30">
    <property type="match status" value="1"/>
</dbReference>
<evidence type="ECO:0000313" key="3">
    <source>
        <dbReference type="Proteomes" id="UP000190667"/>
    </source>
</evidence>
<dbReference type="PANTHER" id="PTHR43415">
    <property type="entry name" value="SPERMIDINE N(1)-ACETYLTRANSFERASE"/>
    <property type="match status" value="1"/>
</dbReference>
<dbReference type="AlphaFoldDB" id="A0A1S8YRD1"/>
<feature type="domain" description="N-acetyltransferase" evidence="1">
    <location>
        <begin position="1"/>
        <end position="168"/>
    </location>
</feature>
<dbReference type="STRING" id="1926881.BTJ39_00590"/>
<dbReference type="GO" id="GO:0016747">
    <property type="term" value="F:acyltransferase activity, transferring groups other than amino-acyl groups"/>
    <property type="evidence" value="ECO:0007669"/>
    <property type="project" value="InterPro"/>
</dbReference>
<sequence>MDVDLFSETDLPAFNRWFTHADEALQFGGPELAFPFSEAFLHSLTNGDSMSPEGAPDITFAGRVQGELVGSAQLHFHRNQRMAVLARVVINPAWRGKGMAWPLLKPVVDFFFADINMQRLELSVYSFNSAAIRTYKKLGFVYEGIRRANVQASDGQRWDTLIYGMLREDYLKMRARSAA</sequence>
<dbReference type="SUPFAM" id="SSF55729">
    <property type="entry name" value="Acyl-CoA N-acyltransferases (Nat)"/>
    <property type="match status" value="1"/>
</dbReference>
<reference evidence="2 3" key="1">
    <citation type="submission" date="2016-12" db="EMBL/GenBank/DDBJ databases">
        <title>Izhakiella australiana sp. nov. of genus Izhakiella isolated from Australian desert.</title>
        <authorList>
            <person name="Ji M."/>
        </authorList>
    </citation>
    <scope>NUCLEOTIDE SEQUENCE [LARGE SCALE GENOMIC DNA]</scope>
    <source>
        <strain evidence="2 3">D4N98</strain>
    </source>
</reference>
<dbReference type="PANTHER" id="PTHR43415:SF5">
    <property type="entry name" value="ACETYLTRANSFERASE"/>
    <property type="match status" value="1"/>
</dbReference>
<accession>A0A1S8YRD1</accession>
<comment type="caution">
    <text evidence="2">The sequence shown here is derived from an EMBL/GenBank/DDBJ whole genome shotgun (WGS) entry which is preliminary data.</text>
</comment>
<dbReference type="CDD" id="cd04301">
    <property type="entry name" value="NAT_SF"/>
    <property type="match status" value="1"/>
</dbReference>
<organism evidence="2 3">
    <name type="scientific">Izhakiella australiensis</name>
    <dbReference type="NCBI Taxonomy" id="1926881"/>
    <lineage>
        <taxon>Bacteria</taxon>
        <taxon>Pseudomonadati</taxon>
        <taxon>Pseudomonadota</taxon>
        <taxon>Gammaproteobacteria</taxon>
        <taxon>Enterobacterales</taxon>
        <taxon>Erwiniaceae</taxon>
        <taxon>Izhakiella</taxon>
    </lineage>
</organism>
<dbReference type="RefSeq" id="WP_078000722.1">
    <property type="nucleotide sequence ID" value="NZ_MRUL01000001.1"/>
</dbReference>
<dbReference type="PROSITE" id="PS51186">
    <property type="entry name" value="GNAT"/>
    <property type="match status" value="1"/>
</dbReference>
<dbReference type="InterPro" id="IPR016181">
    <property type="entry name" value="Acyl_CoA_acyltransferase"/>
</dbReference>
<dbReference type="Pfam" id="PF00583">
    <property type="entry name" value="Acetyltransf_1"/>
    <property type="match status" value="1"/>
</dbReference>
<dbReference type="InterPro" id="IPR000182">
    <property type="entry name" value="GNAT_dom"/>
</dbReference>
<dbReference type="EMBL" id="MRUL01000001">
    <property type="protein sequence ID" value="OON41699.1"/>
    <property type="molecule type" value="Genomic_DNA"/>
</dbReference>
<evidence type="ECO:0000259" key="1">
    <source>
        <dbReference type="PROSITE" id="PS51186"/>
    </source>
</evidence>
<dbReference type="OrthoDB" id="9800962at2"/>
<protein>
    <recommendedName>
        <fullName evidence="1">N-acetyltransferase domain-containing protein</fullName>
    </recommendedName>
</protein>